<feature type="compositionally biased region" description="Low complexity" evidence="1">
    <location>
        <begin position="12"/>
        <end position="21"/>
    </location>
</feature>
<evidence type="ECO:0000313" key="3">
    <source>
        <dbReference type="Proteomes" id="UP000291084"/>
    </source>
</evidence>
<gene>
    <name evidence="2" type="primary">Vigan.01G012500</name>
    <name evidence="2" type="ORF">VIGAN_01012500</name>
</gene>
<organism evidence="2 3">
    <name type="scientific">Vigna angularis var. angularis</name>
    <dbReference type="NCBI Taxonomy" id="157739"/>
    <lineage>
        <taxon>Eukaryota</taxon>
        <taxon>Viridiplantae</taxon>
        <taxon>Streptophyta</taxon>
        <taxon>Embryophyta</taxon>
        <taxon>Tracheophyta</taxon>
        <taxon>Spermatophyta</taxon>
        <taxon>Magnoliopsida</taxon>
        <taxon>eudicotyledons</taxon>
        <taxon>Gunneridae</taxon>
        <taxon>Pentapetalae</taxon>
        <taxon>rosids</taxon>
        <taxon>fabids</taxon>
        <taxon>Fabales</taxon>
        <taxon>Fabaceae</taxon>
        <taxon>Papilionoideae</taxon>
        <taxon>50 kb inversion clade</taxon>
        <taxon>NPAAA clade</taxon>
        <taxon>indigoferoid/millettioid clade</taxon>
        <taxon>Phaseoleae</taxon>
        <taxon>Vigna</taxon>
    </lineage>
</organism>
<dbReference type="EMBL" id="AP015034">
    <property type="protein sequence ID" value="BAT72695.1"/>
    <property type="molecule type" value="Genomic_DNA"/>
</dbReference>
<feature type="region of interest" description="Disordered" evidence="1">
    <location>
        <begin position="1"/>
        <end position="21"/>
    </location>
</feature>
<evidence type="ECO:0000256" key="1">
    <source>
        <dbReference type="SAM" id="MobiDB-lite"/>
    </source>
</evidence>
<protein>
    <submittedName>
        <fullName evidence="2">Uncharacterized protein</fullName>
    </submittedName>
</protein>
<proteinExistence type="predicted"/>
<sequence>MEDQLAEEQETSRLSSFRPSSSDLSLFSLKTVQHCFRFYKEGISRIFLLSQLIGTALVCDLEDATDWAGQTVKGSTTIVEGFPQSKAHHPHKVFPLSNFAAELLQALPSFHSKVVMHWSLWCCILLVLDEVDEFLSFNSQ</sequence>
<name>A0A0S3QWI1_PHAAN</name>
<keyword evidence="3" id="KW-1185">Reference proteome</keyword>
<reference evidence="2 3" key="1">
    <citation type="journal article" date="2015" name="Sci. Rep.">
        <title>The power of single molecule real-time sequencing technology in the de novo assembly of a eukaryotic genome.</title>
        <authorList>
            <person name="Sakai H."/>
            <person name="Naito K."/>
            <person name="Ogiso-Tanaka E."/>
            <person name="Takahashi Y."/>
            <person name="Iseki K."/>
            <person name="Muto C."/>
            <person name="Satou K."/>
            <person name="Teruya K."/>
            <person name="Shiroma A."/>
            <person name="Shimoji M."/>
            <person name="Hirano T."/>
            <person name="Itoh T."/>
            <person name="Kaga A."/>
            <person name="Tomooka N."/>
        </authorList>
    </citation>
    <scope>NUCLEOTIDE SEQUENCE [LARGE SCALE GENOMIC DNA]</scope>
    <source>
        <strain evidence="3">cv. Shumari</strain>
    </source>
</reference>
<evidence type="ECO:0000313" key="2">
    <source>
        <dbReference type="EMBL" id="BAT72695.1"/>
    </source>
</evidence>
<dbReference type="AlphaFoldDB" id="A0A0S3QWI1"/>
<dbReference type="Proteomes" id="UP000291084">
    <property type="component" value="Chromosome 1"/>
</dbReference>
<accession>A0A0S3QWI1</accession>